<feature type="region of interest" description="Disordered" evidence="1">
    <location>
        <begin position="177"/>
        <end position="250"/>
    </location>
</feature>
<evidence type="ECO:0000313" key="2">
    <source>
        <dbReference type="EMBL" id="OLZ44134.1"/>
    </source>
</evidence>
<feature type="compositionally biased region" description="Basic and acidic residues" evidence="1">
    <location>
        <begin position="201"/>
        <end position="211"/>
    </location>
</feature>
<feature type="compositionally biased region" description="Basic and acidic residues" evidence="1">
    <location>
        <begin position="177"/>
        <end position="190"/>
    </location>
</feature>
<reference evidence="2 3" key="1">
    <citation type="submission" date="2016-01" db="EMBL/GenBank/DDBJ databases">
        <title>Amycolatopsis coloradensis genome sequencing and assembly.</title>
        <authorList>
            <person name="Mayilraj S."/>
        </authorList>
    </citation>
    <scope>NUCLEOTIDE SEQUENCE [LARGE SCALE GENOMIC DNA]</scope>
    <source>
        <strain evidence="2 3">DSM 44225</strain>
    </source>
</reference>
<dbReference type="EMBL" id="MQUQ01000028">
    <property type="protein sequence ID" value="OLZ44134.1"/>
    <property type="molecule type" value="Genomic_DNA"/>
</dbReference>
<dbReference type="Proteomes" id="UP000187486">
    <property type="component" value="Unassembled WGS sequence"/>
</dbReference>
<accession>A0A1R0KFI0</accession>
<evidence type="ECO:0000313" key="3">
    <source>
        <dbReference type="Proteomes" id="UP000187486"/>
    </source>
</evidence>
<sequence length="250" mass="25422">MNIKRAGVIGVAGLTTAAVGAWTFGAFGGADEPAVAAPSGQVAAAAQKPAGAPKSTVAPVVQNVVPPAVVPVVPAAQAAPVKKVAKVVPASTPKKKVSRPAARPLVVKTAVAKPATTTDSRELRILRLSPRVNVVSGPAAAVPKNLEKITESVDKATGSLDKAEKLIDQANAEVKKAKGEVGKAKGELKKLKSGKHRHHPEKAGKKDDGKRPHVGHVSVSSKGMKPGQTRTVSTSSPDGSSWSSATVTVK</sequence>
<evidence type="ECO:0000256" key="1">
    <source>
        <dbReference type="SAM" id="MobiDB-lite"/>
    </source>
</evidence>
<organism evidence="2 3">
    <name type="scientific">Amycolatopsis coloradensis</name>
    <dbReference type="NCBI Taxonomy" id="76021"/>
    <lineage>
        <taxon>Bacteria</taxon>
        <taxon>Bacillati</taxon>
        <taxon>Actinomycetota</taxon>
        <taxon>Actinomycetes</taxon>
        <taxon>Pseudonocardiales</taxon>
        <taxon>Pseudonocardiaceae</taxon>
        <taxon>Amycolatopsis</taxon>
    </lineage>
</organism>
<gene>
    <name evidence="2" type="ORF">BS329_37535</name>
</gene>
<dbReference type="RefSeq" id="WP_076167820.1">
    <property type="nucleotide sequence ID" value="NZ_JBEZVB010000056.1"/>
</dbReference>
<feature type="compositionally biased region" description="Low complexity" evidence="1">
    <location>
        <begin position="233"/>
        <end position="244"/>
    </location>
</feature>
<dbReference type="AlphaFoldDB" id="A0A1R0KFI0"/>
<comment type="caution">
    <text evidence="2">The sequence shown here is derived from an EMBL/GenBank/DDBJ whole genome shotgun (WGS) entry which is preliminary data.</text>
</comment>
<protein>
    <submittedName>
        <fullName evidence="2">Uncharacterized protein</fullName>
    </submittedName>
</protein>
<keyword evidence="3" id="KW-1185">Reference proteome</keyword>
<name>A0A1R0KFI0_9PSEU</name>
<dbReference type="STRING" id="76021.BS329_37535"/>
<feature type="compositionally biased region" description="Basic residues" evidence="1">
    <location>
        <begin position="191"/>
        <end position="200"/>
    </location>
</feature>
<proteinExistence type="predicted"/>